<feature type="transmembrane region" description="Helical" evidence="1">
    <location>
        <begin position="48"/>
        <end position="68"/>
    </location>
</feature>
<protein>
    <submittedName>
        <fullName evidence="2">Uncharacterized protein</fullName>
    </submittedName>
</protein>
<dbReference type="KEGG" id="smam:Mal15_62490"/>
<evidence type="ECO:0000313" key="2">
    <source>
        <dbReference type="EMBL" id="QEG02165.1"/>
    </source>
</evidence>
<keyword evidence="1" id="KW-0812">Transmembrane</keyword>
<name>A0A5B9MQN5_9BACT</name>
<dbReference type="RefSeq" id="WP_147871135.1">
    <property type="nucleotide sequence ID" value="NZ_CP036264.1"/>
</dbReference>
<organism evidence="2 3">
    <name type="scientific">Stieleria maiorica</name>
    <dbReference type="NCBI Taxonomy" id="2795974"/>
    <lineage>
        <taxon>Bacteria</taxon>
        <taxon>Pseudomonadati</taxon>
        <taxon>Planctomycetota</taxon>
        <taxon>Planctomycetia</taxon>
        <taxon>Pirellulales</taxon>
        <taxon>Pirellulaceae</taxon>
        <taxon>Stieleria</taxon>
    </lineage>
</organism>
<evidence type="ECO:0000313" key="3">
    <source>
        <dbReference type="Proteomes" id="UP000321353"/>
    </source>
</evidence>
<evidence type="ECO:0000256" key="1">
    <source>
        <dbReference type="SAM" id="Phobius"/>
    </source>
</evidence>
<reference evidence="2 3" key="1">
    <citation type="submission" date="2019-02" db="EMBL/GenBank/DDBJ databases">
        <title>Planctomycetal bacteria perform biofilm scaping via a novel small molecule.</title>
        <authorList>
            <person name="Jeske O."/>
            <person name="Boedeker C."/>
            <person name="Wiegand S."/>
            <person name="Breitling P."/>
            <person name="Kallscheuer N."/>
            <person name="Jogler M."/>
            <person name="Rohde M."/>
            <person name="Petersen J."/>
            <person name="Medema M.H."/>
            <person name="Surup F."/>
            <person name="Jogler C."/>
        </authorList>
    </citation>
    <scope>NUCLEOTIDE SEQUENCE [LARGE SCALE GENOMIC DNA]</scope>
    <source>
        <strain evidence="2 3">Mal15</strain>
    </source>
</reference>
<keyword evidence="1" id="KW-1133">Transmembrane helix</keyword>
<dbReference type="Proteomes" id="UP000321353">
    <property type="component" value="Chromosome"/>
</dbReference>
<proteinExistence type="predicted"/>
<dbReference type="AlphaFoldDB" id="A0A5B9MQN5"/>
<keyword evidence="1" id="KW-0472">Membrane</keyword>
<gene>
    <name evidence="2" type="ORF">Mal15_62490</name>
</gene>
<dbReference type="EMBL" id="CP036264">
    <property type="protein sequence ID" value="QEG02165.1"/>
    <property type="molecule type" value="Genomic_DNA"/>
</dbReference>
<keyword evidence="3" id="KW-1185">Reference proteome</keyword>
<sequence length="87" mass="9358">MTSYNDLFVATVAFVGSTLAFAVAVGPWRQPYHLRSIASVVDRYGMSAARFVWIVVAIISLIAGMAIASGVRPGYAKPDPGLRDLTR</sequence>
<feature type="transmembrane region" description="Helical" evidence="1">
    <location>
        <begin position="7"/>
        <end position="28"/>
    </location>
</feature>
<accession>A0A5B9MQN5</accession>